<sequence length="220" mass="25001">MDDSDKTRQAEELPSVARRGRGRPKSQPDPQRRAAIIDTARRTFIELGLAGTTTEIVASRCHISKQTLYRLFPSKTDLFVAVVAAHRQTMLDLPRPPEEDAPLAEIIGRIFMLDIDAETEREREAFIRMVMQQSHQMPELMEVLFREGPETSRRQLADWLSGQMTRGRLVLEDPVTGARMLMDLLMGGIGRGPKGWKDLADRRRHMEQAIALFVRGTRPA</sequence>
<evidence type="ECO:0000256" key="1">
    <source>
        <dbReference type="ARBA" id="ARBA00023125"/>
    </source>
</evidence>
<dbReference type="EMBL" id="VJMG01000066">
    <property type="protein sequence ID" value="TRL35355.1"/>
    <property type="molecule type" value="Genomic_DNA"/>
</dbReference>
<dbReference type="RefSeq" id="WP_143127055.1">
    <property type="nucleotide sequence ID" value="NZ_VJMG01000066.1"/>
</dbReference>
<feature type="DNA-binding region" description="H-T-H motif" evidence="2">
    <location>
        <begin position="53"/>
        <end position="72"/>
    </location>
</feature>
<dbReference type="Pfam" id="PF14246">
    <property type="entry name" value="TetR_C_7"/>
    <property type="match status" value="1"/>
</dbReference>
<dbReference type="InterPro" id="IPR001647">
    <property type="entry name" value="HTH_TetR"/>
</dbReference>
<evidence type="ECO:0000313" key="6">
    <source>
        <dbReference type="Proteomes" id="UP000316801"/>
    </source>
</evidence>
<evidence type="ECO:0000313" key="5">
    <source>
        <dbReference type="EMBL" id="TRL35355.1"/>
    </source>
</evidence>
<feature type="domain" description="HTH tetR-type" evidence="4">
    <location>
        <begin position="30"/>
        <end position="90"/>
    </location>
</feature>
<feature type="region of interest" description="Disordered" evidence="3">
    <location>
        <begin position="1"/>
        <end position="32"/>
    </location>
</feature>
<evidence type="ECO:0000256" key="3">
    <source>
        <dbReference type="SAM" id="MobiDB-lite"/>
    </source>
</evidence>
<dbReference type="PANTHER" id="PTHR30055">
    <property type="entry name" value="HTH-TYPE TRANSCRIPTIONAL REGULATOR RUTR"/>
    <property type="match status" value="1"/>
</dbReference>
<evidence type="ECO:0000256" key="2">
    <source>
        <dbReference type="PROSITE-ProRule" id="PRU00335"/>
    </source>
</evidence>
<accession>A0A549T0F9</accession>
<dbReference type="AlphaFoldDB" id="A0A549T0F9"/>
<comment type="caution">
    <text evidence="5">The sequence shown here is derived from an EMBL/GenBank/DDBJ whole genome shotgun (WGS) entry which is preliminary data.</text>
</comment>
<gene>
    <name evidence="5" type="ORF">FNA46_20405</name>
</gene>
<protein>
    <submittedName>
        <fullName evidence="5">TetR/AcrR family transcriptional regulator</fullName>
    </submittedName>
</protein>
<dbReference type="Pfam" id="PF00440">
    <property type="entry name" value="TetR_N"/>
    <property type="match status" value="1"/>
</dbReference>
<dbReference type="Gene3D" id="1.10.357.10">
    <property type="entry name" value="Tetracycline Repressor, domain 2"/>
    <property type="match status" value="1"/>
</dbReference>
<dbReference type="GO" id="GO:0003700">
    <property type="term" value="F:DNA-binding transcription factor activity"/>
    <property type="evidence" value="ECO:0007669"/>
    <property type="project" value="TreeGrafter"/>
</dbReference>
<reference evidence="5 6" key="1">
    <citation type="submission" date="2019-07" db="EMBL/GenBank/DDBJ databases">
        <title>Ln-dependent methylotrophs.</title>
        <authorList>
            <person name="Tani A."/>
        </authorList>
    </citation>
    <scope>NUCLEOTIDE SEQUENCE [LARGE SCALE GENOMIC DNA]</scope>
    <source>
        <strain evidence="5 6">SM12</strain>
    </source>
</reference>
<feature type="compositionally biased region" description="Basic and acidic residues" evidence="3">
    <location>
        <begin position="1"/>
        <end position="11"/>
    </location>
</feature>
<keyword evidence="6" id="KW-1185">Reference proteome</keyword>
<proteinExistence type="predicted"/>
<dbReference type="SUPFAM" id="SSF46689">
    <property type="entry name" value="Homeodomain-like"/>
    <property type="match status" value="1"/>
</dbReference>
<dbReference type="PRINTS" id="PR00455">
    <property type="entry name" value="HTHTETR"/>
</dbReference>
<dbReference type="PANTHER" id="PTHR30055:SF146">
    <property type="entry name" value="HTH-TYPE TRANSCRIPTIONAL DUAL REGULATOR CECR"/>
    <property type="match status" value="1"/>
</dbReference>
<dbReference type="Proteomes" id="UP000316801">
    <property type="component" value="Unassembled WGS sequence"/>
</dbReference>
<dbReference type="GO" id="GO:0000976">
    <property type="term" value="F:transcription cis-regulatory region binding"/>
    <property type="evidence" value="ECO:0007669"/>
    <property type="project" value="TreeGrafter"/>
</dbReference>
<evidence type="ECO:0000259" key="4">
    <source>
        <dbReference type="PROSITE" id="PS50977"/>
    </source>
</evidence>
<dbReference type="PROSITE" id="PS50977">
    <property type="entry name" value="HTH_TETR_2"/>
    <property type="match status" value="1"/>
</dbReference>
<name>A0A549T0F9_9HYPH</name>
<dbReference type="InterPro" id="IPR009057">
    <property type="entry name" value="Homeodomain-like_sf"/>
</dbReference>
<keyword evidence="1 2" id="KW-0238">DNA-binding</keyword>
<dbReference type="InterPro" id="IPR039536">
    <property type="entry name" value="TetR_C_Proteobacteria"/>
</dbReference>
<organism evidence="5 6">
    <name type="scientific">Rhizobium straminoryzae</name>
    <dbReference type="NCBI Taxonomy" id="1387186"/>
    <lineage>
        <taxon>Bacteria</taxon>
        <taxon>Pseudomonadati</taxon>
        <taxon>Pseudomonadota</taxon>
        <taxon>Alphaproteobacteria</taxon>
        <taxon>Hyphomicrobiales</taxon>
        <taxon>Rhizobiaceae</taxon>
        <taxon>Rhizobium/Agrobacterium group</taxon>
        <taxon>Rhizobium</taxon>
    </lineage>
</organism>
<dbReference type="InterPro" id="IPR050109">
    <property type="entry name" value="HTH-type_TetR-like_transc_reg"/>
</dbReference>